<dbReference type="Proteomes" id="UP000198324">
    <property type="component" value="Unassembled WGS sequence"/>
</dbReference>
<evidence type="ECO:0000313" key="2">
    <source>
        <dbReference type="Proteomes" id="UP000198324"/>
    </source>
</evidence>
<gene>
    <name evidence="1" type="ORF">SAMN04488503_2197</name>
</gene>
<sequence length="166" mass="19230">MTNDPYANAVADIAEVFMFEHWLRHSFVVEKDGKLFLEVSQDDLRDIYQQEEHLAPLVDMLQNAEISYEKCQATVCSFVGARYDGTKYGPDVVARALDSKAFKIEMYVFGVWLKGHQQYLDERRMSFAEWREMYAGWNSLDQVKEYRKKLMAGGGDPDQPSSRSVH</sequence>
<dbReference type="EMBL" id="FZOC01000004">
    <property type="protein sequence ID" value="SNR98657.1"/>
    <property type="molecule type" value="Genomic_DNA"/>
</dbReference>
<reference evidence="1 2" key="1">
    <citation type="submission" date="2017-06" db="EMBL/GenBank/DDBJ databases">
        <authorList>
            <person name="Kim H.J."/>
            <person name="Triplett B.A."/>
        </authorList>
    </citation>
    <scope>NUCLEOTIDE SEQUENCE [LARGE SCALE GENOMIC DNA]</scope>
    <source>
        <strain evidence="1 2">DSM 13116</strain>
    </source>
</reference>
<protein>
    <submittedName>
        <fullName evidence="1">Uncharacterized protein</fullName>
    </submittedName>
</protein>
<dbReference type="OrthoDB" id="5455222at2"/>
<accession>A0A239ASQ4</accession>
<name>A0A239ASQ4_9BACT</name>
<evidence type="ECO:0000313" key="1">
    <source>
        <dbReference type="EMBL" id="SNR98657.1"/>
    </source>
</evidence>
<dbReference type="RefSeq" id="WP_089274410.1">
    <property type="nucleotide sequence ID" value="NZ_FZOC01000004.1"/>
</dbReference>
<organism evidence="1 2">
    <name type="scientific">Humidesulfovibrio mexicanus</name>
    <dbReference type="NCBI Taxonomy" id="147047"/>
    <lineage>
        <taxon>Bacteria</taxon>
        <taxon>Pseudomonadati</taxon>
        <taxon>Thermodesulfobacteriota</taxon>
        <taxon>Desulfovibrionia</taxon>
        <taxon>Desulfovibrionales</taxon>
        <taxon>Desulfovibrionaceae</taxon>
        <taxon>Humidesulfovibrio</taxon>
    </lineage>
</organism>
<proteinExistence type="predicted"/>
<dbReference type="AlphaFoldDB" id="A0A239ASQ4"/>
<keyword evidence="2" id="KW-1185">Reference proteome</keyword>